<dbReference type="InterPro" id="IPR036291">
    <property type="entry name" value="NAD(P)-bd_dom_sf"/>
</dbReference>
<dbReference type="eggNOG" id="COG0604">
    <property type="taxonomic scope" value="Bacteria"/>
</dbReference>
<dbReference type="Pfam" id="PF13602">
    <property type="entry name" value="ADH_zinc_N_2"/>
    <property type="match status" value="1"/>
</dbReference>
<dbReference type="FunCoup" id="Q0EZI6">
    <property type="interactions" value="451"/>
</dbReference>
<accession>Q0EZI6</accession>
<proteinExistence type="predicted"/>
<dbReference type="Proteomes" id="UP000005297">
    <property type="component" value="Unassembled WGS sequence"/>
</dbReference>
<dbReference type="InterPro" id="IPR020843">
    <property type="entry name" value="ER"/>
</dbReference>
<dbReference type="EMBL" id="AATS01000006">
    <property type="protein sequence ID" value="EAU54718.1"/>
    <property type="molecule type" value="Genomic_DNA"/>
</dbReference>
<dbReference type="CDD" id="cd08272">
    <property type="entry name" value="MDR6"/>
    <property type="match status" value="1"/>
</dbReference>
<keyword evidence="1" id="KW-0521">NADP</keyword>
<dbReference type="HOGENOM" id="CLU_026673_3_3_0"/>
<evidence type="ECO:0000313" key="4">
    <source>
        <dbReference type="Proteomes" id="UP000005297"/>
    </source>
</evidence>
<gene>
    <name evidence="3" type="ORF">SPV1_14079</name>
</gene>
<dbReference type="AlphaFoldDB" id="Q0EZI6"/>
<organism evidence="3 4">
    <name type="scientific">Mariprofundus ferrooxydans PV-1</name>
    <dbReference type="NCBI Taxonomy" id="314345"/>
    <lineage>
        <taxon>Bacteria</taxon>
        <taxon>Pseudomonadati</taxon>
        <taxon>Pseudomonadota</taxon>
        <taxon>Candidatius Mariprofundia</taxon>
        <taxon>Mariprofundales</taxon>
        <taxon>Mariprofundaceae</taxon>
        <taxon>Mariprofundus</taxon>
    </lineage>
</organism>
<dbReference type="InterPro" id="IPR013154">
    <property type="entry name" value="ADH-like_N"/>
</dbReference>
<evidence type="ECO:0000313" key="3">
    <source>
        <dbReference type="EMBL" id="EAU54718.1"/>
    </source>
</evidence>
<dbReference type="InterPro" id="IPR051603">
    <property type="entry name" value="Zinc-ADH_QOR/CCCR"/>
</dbReference>
<dbReference type="Pfam" id="PF08240">
    <property type="entry name" value="ADH_N"/>
    <property type="match status" value="1"/>
</dbReference>
<comment type="caution">
    <text evidence="3">The sequence shown here is derived from an EMBL/GenBank/DDBJ whole genome shotgun (WGS) entry which is preliminary data.</text>
</comment>
<dbReference type="SUPFAM" id="SSF50129">
    <property type="entry name" value="GroES-like"/>
    <property type="match status" value="1"/>
</dbReference>
<feature type="domain" description="Enoyl reductase (ER)" evidence="2">
    <location>
        <begin position="20"/>
        <end position="337"/>
    </location>
</feature>
<protein>
    <submittedName>
        <fullName evidence="3">Zinc-containing alcohol dehydrogenase superfamily protein</fullName>
    </submittedName>
</protein>
<keyword evidence="4" id="KW-1185">Reference proteome</keyword>
<sequence>MVPLVKEQRDMRAVIMKDTGEPDVLTLSEQEPPTCGPDEVLVRIIAAGINPVDTKLRSRGLYCGKPPAILGCDGAGIVESIGTNVSRFEPGDAVYYCYGGLGQTAGNYAEYIAVPEPYVAQKPDSLDFMDAAAAPLVLITAWEALFDRAHIQSGQHVYIAGGAGGVGHVAIQLAKLAGCHVATSVSSDEKADVVRELGADLIIHYRSQDVAEALLAWTDGTGVDVAFDTVGGEAFNQLVPATRVYGDIVTILQVPDDADWKSIRLRNIRISHELMLTPMVLGLHEAAEHHGDILEQCAQFFDERKLSVFVSDVLPLEQAAEAHRRIEAGSMSGKLVLDIEAGATHDDQEAVRE</sequence>
<dbReference type="GO" id="GO:0016491">
    <property type="term" value="F:oxidoreductase activity"/>
    <property type="evidence" value="ECO:0007669"/>
    <property type="project" value="InterPro"/>
</dbReference>
<dbReference type="SMART" id="SM00829">
    <property type="entry name" value="PKS_ER"/>
    <property type="match status" value="1"/>
</dbReference>
<reference evidence="3 4" key="1">
    <citation type="submission" date="2006-09" db="EMBL/GenBank/DDBJ databases">
        <authorList>
            <person name="Emerson D."/>
            <person name="Ferriera S."/>
            <person name="Johnson J."/>
            <person name="Kravitz S."/>
            <person name="Halpern A."/>
            <person name="Remington K."/>
            <person name="Beeson K."/>
            <person name="Tran B."/>
            <person name="Rogers Y.-H."/>
            <person name="Friedman R."/>
            <person name="Venter J.C."/>
        </authorList>
    </citation>
    <scope>NUCLEOTIDE SEQUENCE [LARGE SCALE GENOMIC DNA]</scope>
    <source>
        <strain evidence="3 4">PV-1</strain>
    </source>
</reference>
<dbReference type="PANTHER" id="PTHR44154">
    <property type="entry name" value="QUINONE OXIDOREDUCTASE"/>
    <property type="match status" value="1"/>
</dbReference>
<dbReference type="InParanoid" id="Q0EZI6"/>
<evidence type="ECO:0000256" key="1">
    <source>
        <dbReference type="ARBA" id="ARBA00022857"/>
    </source>
</evidence>
<dbReference type="SUPFAM" id="SSF51735">
    <property type="entry name" value="NAD(P)-binding Rossmann-fold domains"/>
    <property type="match status" value="1"/>
</dbReference>
<dbReference type="PANTHER" id="PTHR44154:SF1">
    <property type="entry name" value="QUINONE OXIDOREDUCTASE"/>
    <property type="match status" value="1"/>
</dbReference>
<dbReference type="Gene3D" id="3.90.180.10">
    <property type="entry name" value="Medium-chain alcohol dehydrogenases, catalytic domain"/>
    <property type="match status" value="1"/>
</dbReference>
<dbReference type="STRING" id="314344.AL013_11785"/>
<dbReference type="Gene3D" id="3.40.50.720">
    <property type="entry name" value="NAD(P)-binding Rossmann-like Domain"/>
    <property type="match status" value="1"/>
</dbReference>
<evidence type="ECO:0000259" key="2">
    <source>
        <dbReference type="SMART" id="SM00829"/>
    </source>
</evidence>
<dbReference type="InterPro" id="IPR011032">
    <property type="entry name" value="GroES-like_sf"/>
</dbReference>
<name>Q0EZI6_9PROT</name>